<dbReference type="Proteomes" id="UP000299102">
    <property type="component" value="Unassembled WGS sequence"/>
</dbReference>
<name>A0A4C2A3G6_EUMVA</name>
<keyword evidence="2" id="KW-1185">Reference proteome</keyword>
<reference evidence="1 2" key="1">
    <citation type="journal article" date="2019" name="Commun. Biol.">
        <title>The bagworm genome reveals a unique fibroin gene that provides high tensile strength.</title>
        <authorList>
            <person name="Kono N."/>
            <person name="Nakamura H."/>
            <person name="Ohtoshi R."/>
            <person name="Tomita M."/>
            <person name="Numata K."/>
            <person name="Arakawa K."/>
        </authorList>
    </citation>
    <scope>NUCLEOTIDE SEQUENCE [LARGE SCALE GENOMIC DNA]</scope>
</reference>
<dbReference type="STRING" id="151549.A0A4C2A3G6"/>
<gene>
    <name evidence="1" type="ORF">EVAR_98277_1</name>
</gene>
<dbReference type="OrthoDB" id="10068328at2759"/>
<accession>A0A4C2A3G6</accession>
<protein>
    <submittedName>
        <fullName evidence="1">Uncharacterized protein</fullName>
    </submittedName>
</protein>
<dbReference type="AlphaFoldDB" id="A0A4C2A3G6"/>
<dbReference type="EMBL" id="BGZK01002387">
    <property type="protein sequence ID" value="GBP93525.1"/>
    <property type="molecule type" value="Genomic_DNA"/>
</dbReference>
<evidence type="ECO:0000313" key="1">
    <source>
        <dbReference type="EMBL" id="GBP93525.1"/>
    </source>
</evidence>
<comment type="caution">
    <text evidence="1">The sequence shown here is derived from an EMBL/GenBank/DDBJ whole genome shotgun (WGS) entry which is preliminary data.</text>
</comment>
<sequence length="128" mass="14331">MVSHWGNLRAKLEMSIEAVLNLASRERPMHGALDNYDSESEDGGILSNDPPLTTVQCGHLVNLRDLLQHGLRTGPHHFTLPLLSSSNYVVNTGFQDALQSLDRLTPHKFDLPVDLAIKQFQNIKDVFM</sequence>
<evidence type="ECO:0000313" key="2">
    <source>
        <dbReference type="Proteomes" id="UP000299102"/>
    </source>
</evidence>
<proteinExistence type="predicted"/>
<organism evidence="1 2">
    <name type="scientific">Eumeta variegata</name>
    <name type="common">Bagworm moth</name>
    <name type="synonym">Eumeta japonica</name>
    <dbReference type="NCBI Taxonomy" id="151549"/>
    <lineage>
        <taxon>Eukaryota</taxon>
        <taxon>Metazoa</taxon>
        <taxon>Ecdysozoa</taxon>
        <taxon>Arthropoda</taxon>
        <taxon>Hexapoda</taxon>
        <taxon>Insecta</taxon>
        <taxon>Pterygota</taxon>
        <taxon>Neoptera</taxon>
        <taxon>Endopterygota</taxon>
        <taxon>Lepidoptera</taxon>
        <taxon>Glossata</taxon>
        <taxon>Ditrysia</taxon>
        <taxon>Tineoidea</taxon>
        <taxon>Psychidae</taxon>
        <taxon>Oiketicinae</taxon>
        <taxon>Eumeta</taxon>
    </lineage>
</organism>